<feature type="compositionally biased region" description="Low complexity" evidence="10">
    <location>
        <begin position="27"/>
        <end position="54"/>
    </location>
</feature>
<proteinExistence type="inferred from homology"/>
<comment type="cofactor">
    <cofactor evidence="1">
        <name>Mn(2+)</name>
        <dbReference type="ChEBI" id="CHEBI:29035"/>
    </cofactor>
</comment>
<keyword evidence="7 9" id="KW-0904">Protein phosphatase</keyword>
<dbReference type="OrthoDB" id="10264738at2759"/>
<gene>
    <name evidence="12" type="primary">PanPP2CA9</name>
    <name evidence="12" type="ORF">PanWU01x14_261040</name>
</gene>
<feature type="domain" description="PPM-type phosphatase" evidence="11">
    <location>
        <begin position="90"/>
        <end position="381"/>
    </location>
</feature>
<evidence type="ECO:0000256" key="3">
    <source>
        <dbReference type="ARBA" id="ARBA00013081"/>
    </source>
</evidence>
<dbReference type="Proteomes" id="UP000237105">
    <property type="component" value="Unassembled WGS sequence"/>
</dbReference>
<keyword evidence="13" id="KW-1185">Reference proteome</keyword>
<evidence type="ECO:0000256" key="2">
    <source>
        <dbReference type="ARBA" id="ARBA00001946"/>
    </source>
</evidence>
<evidence type="ECO:0000256" key="4">
    <source>
        <dbReference type="ARBA" id="ARBA00022723"/>
    </source>
</evidence>
<evidence type="ECO:0000256" key="7">
    <source>
        <dbReference type="ARBA" id="ARBA00022912"/>
    </source>
</evidence>
<comment type="caution">
    <text evidence="12">The sequence shown here is derived from an EMBL/GenBank/DDBJ whole genome shotgun (WGS) entry which is preliminary data.</text>
</comment>
<dbReference type="InterPro" id="IPR000222">
    <property type="entry name" value="PP2C_BS"/>
</dbReference>
<evidence type="ECO:0000313" key="13">
    <source>
        <dbReference type="Proteomes" id="UP000237105"/>
    </source>
</evidence>
<evidence type="ECO:0000256" key="6">
    <source>
        <dbReference type="ARBA" id="ARBA00022842"/>
    </source>
</evidence>
<dbReference type="InterPro" id="IPR001932">
    <property type="entry name" value="PPM-type_phosphatase-like_dom"/>
</dbReference>
<evidence type="ECO:0000256" key="5">
    <source>
        <dbReference type="ARBA" id="ARBA00022801"/>
    </source>
</evidence>
<dbReference type="InterPro" id="IPR036457">
    <property type="entry name" value="PPM-type-like_dom_sf"/>
</dbReference>
<dbReference type="FunFam" id="3.60.40.10:FF:000041">
    <property type="entry name" value="Protein phosphatase 2C 51"/>
    <property type="match status" value="1"/>
</dbReference>
<evidence type="ECO:0000256" key="10">
    <source>
        <dbReference type="SAM" id="MobiDB-lite"/>
    </source>
</evidence>
<sequence length="391" mass="42882">MEISEDEQLERVDSVAVTDLELASTSSGLSSILTTEDSRSTTSSGDISMTSSSSGEIPATLVSADEMRASTSPSPARRSKCVGRNNKGVSWGFTSVIGRRREMEDAVAVVPGFMSRTCDHVGGCTAPGSRTSSEISPVHFFGVYDGHGGSQVAKFCAERMHEVIEEEWARETVGDYEWQRKWETAFSIGFERADNEVLTENVAPEMVGSTAVVLVLSGCQIITSNCGDSRAVLCRGTQTIPLTVDQKPDREDELIRIEGEGGKVINWNGARVFGVLAMSRAIGDRYLRPWIIPVPEITFMTRTDEDECLILASDGLWDVMTNDEVGEVARHLLRRRRRLMLSSGSSTDDQISPAQFVADNLTEIAYGRNSSDNISVIVVDLKSKRKRQPRQ</sequence>
<dbReference type="InterPro" id="IPR015655">
    <property type="entry name" value="PP2C"/>
</dbReference>
<keyword evidence="8" id="KW-0464">Manganese</keyword>
<dbReference type="Gene3D" id="3.60.40.10">
    <property type="entry name" value="PPM-type phosphatase domain"/>
    <property type="match status" value="1"/>
</dbReference>
<dbReference type="EMBL" id="JXTB01000336">
    <property type="protein sequence ID" value="PON45159.1"/>
    <property type="molecule type" value="Genomic_DNA"/>
</dbReference>
<keyword evidence="5 9" id="KW-0378">Hydrolase</keyword>
<evidence type="ECO:0000259" key="11">
    <source>
        <dbReference type="PROSITE" id="PS51746"/>
    </source>
</evidence>
<evidence type="ECO:0000256" key="9">
    <source>
        <dbReference type="RuleBase" id="RU003465"/>
    </source>
</evidence>
<reference evidence="13" key="1">
    <citation type="submission" date="2016-06" db="EMBL/GenBank/DDBJ databases">
        <title>Parallel loss of symbiosis genes in relatives of nitrogen-fixing non-legume Parasponia.</title>
        <authorList>
            <person name="Van Velzen R."/>
            <person name="Holmer R."/>
            <person name="Bu F."/>
            <person name="Rutten L."/>
            <person name="Van Zeijl A."/>
            <person name="Liu W."/>
            <person name="Santuari L."/>
            <person name="Cao Q."/>
            <person name="Sharma T."/>
            <person name="Shen D."/>
            <person name="Roswanjaya Y."/>
            <person name="Wardhani T."/>
            <person name="Kalhor M.S."/>
            <person name="Jansen J."/>
            <person name="Van den Hoogen J."/>
            <person name="Gungor B."/>
            <person name="Hartog M."/>
            <person name="Hontelez J."/>
            <person name="Verver J."/>
            <person name="Yang W.-C."/>
            <person name="Schijlen E."/>
            <person name="Repin R."/>
            <person name="Schilthuizen M."/>
            <person name="Schranz E."/>
            <person name="Heidstra R."/>
            <person name="Miyata K."/>
            <person name="Fedorova E."/>
            <person name="Kohlen W."/>
            <person name="Bisseling T."/>
            <person name="Smit S."/>
            <person name="Geurts R."/>
        </authorList>
    </citation>
    <scope>NUCLEOTIDE SEQUENCE [LARGE SCALE GENOMIC DNA]</scope>
    <source>
        <strain evidence="13">cv. WU1-14</strain>
    </source>
</reference>
<protein>
    <recommendedName>
        <fullName evidence="3">protein-serine/threonine phosphatase</fullName>
        <ecNumber evidence="3">3.1.3.16</ecNumber>
    </recommendedName>
</protein>
<dbReference type="PROSITE" id="PS01032">
    <property type="entry name" value="PPM_1"/>
    <property type="match status" value="1"/>
</dbReference>
<dbReference type="PROSITE" id="PS51746">
    <property type="entry name" value="PPM_2"/>
    <property type="match status" value="1"/>
</dbReference>
<dbReference type="CDD" id="cd00143">
    <property type="entry name" value="PP2Cc"/>
    <property type="match status" value="1"/>
</dbReference>
<dbReference type="STRING" id="3476.A0A2P5B8N3"/>
<evidence type="ECO:0000256" key="1">
    <source>
        <dbReference type="ARBA" id="ARBA00001936"/>
    </source>
</evidence>
<dbReference type="PANTHER" id="PTHR47992">
    <property type="entry name" value="PROTEIN PHOSPHATASE"/>
    <property type="match status" value="1"/>
</dbReference>
<name>A0A2P5B8N3_PARAD</name>
<organism evidence="12 13">
    <name type="scientific">Parasponia andersonii</name>
    <name type="common">Sponia andersonii</name>
    <dbReference type="NCBI Taxonomy" id="3476"/>
    <lineage>
        <taxon>Eukaryota</taxon>
        <taxon>Viridiplantae</taxon>
        <taxon>Streptophyta</taxon>
        <taxon>Embryophyta</taxon>
        <taxon>Tracheophyta</taxon>
        <taxon>Spermatophyta</taxon>
        <taxon>Magnoliopsida</taxon>
        <taxon>eudicotyledons</taxon>
        <taxon>Gunneridae</taxon>
        <taxon>Pentapetalae</taxon>
        <taxon>rosids</taxon>
        <taxon>fabids</taxon>
        <taxon>Rosales</taxon>
        <taxon>Cannabaceae</taxon>
        <taxon>Parasponia</taxon>
    </lineage>
</organism>
<dbReference type="GO" id="GO:0046872">
    <property type="term" value="F:metal ion binding"/>
    <property type="evidence" value="ECO:0007669"/>
    <property type="project" value="UniProtKB-KW"/>
</dbReference>
<dbReference type="EC" id="3.1.3.16" evidence="3"/>
<accession>A0A2P5B8N3</accession>
<keyword evidence="6" id="KW-0460">Magnesium</keyword>
<evidence type="ECO:0000256" key="8">
    <source>
        <dbReference type="ARBA" id="ARBA00023211"/>
    </source>
</evidence>
<dbReference type="AlphaFoldDB" id="A0A2P5B8N3"/>
<dbReference type="SUPFAM" id="SSF81606">
    <property type="entry name" value="PP2C-like"/>
    <property type="match status" value="1"/>
</dbReference>
<dbReference type="GO" id="GO:0004722">
    <property type="term" value="F:protein serine/threonine phosphatase activity"/>
    <property type="evidence" value="ECO:0007669"/>
    <property type="project" value="UniProtKB-EC"/>
</dbReference>
<dbReference type="SMART" id="SM00332">
    <property type="entry name" value="PP2Cc"/>
    <property type="match status" value="1"/>
</dbReference>
<keyword evidence="4" id="KW-0479">Metal-binding</keyword>
<comment type="cofactor">
    <cofactor evidence="2">
        <name>Mg(2+)</name>
        <dbReference type="ChEBI" id="CHEBI:18420"/>
    </cofactor>
</comment>
<evidence type="ECO:0000313" key="12">
    <source>
        <dbReference type="EMBL" id="PON45159.1"/>
    </source>
</evidence>
<comment type="similarity">
    <text evidence="9">Belongs to the PP2C family.</text>
</comment>
<dbReference type="Pfam" id="PF00481">
    <property type="entry name" value="PP2C"/>
    <property type="match status" value="1"/>
</dbReference>
<feature type="region of interest" description="Disordered" evidence="10">
    <location>
        <begin position="27"/>
        <end position="57"/>
    </location>
</feature>